<dbReference type="AlphaFoldDB" id="A0A8J2M4F4"/>
<evidence type="ECO:0000313" key="2">
    <source>
        <dbReference type="EMBL" id="CAG7832866.1"/>
    </source>
</evidence>
<keyword evidence="1" id="KW-1133">Transmembrane helix</keyword>
<feature type="non-terminal residue" evidence="2">
    <location>
        <position position="58"/>
    </location>
</feature>
<gene>
    <name evidence="2" type="ORF">AFUS01_LOCUS42526</name>
</gene>
<reference evidence="2" key="1">
    <citation type="submission" date="2021-06" db="EMBL/GenBank/DDBJ databases">
        <authorList>
            <person name="Hodson N. C."/>
            <person name="Mongue J. A."/>
            <person name="Jaron S. K."/>
        </authorList>
    </citation>
    <scope>NUCLEOTIDE SEQUENCE</scope>
</reference>
<dbReference type="Proteomes" id="UP000708208">
    <property type="component" value="Unassembled WGS sequence"/>
</dbReference>
<protein>
    <submittedName>
        <fullName evidence="2">Uncharacterized protein</fullName>
    </submittedName>
</protein>
<keyword evidence="1" id="KW-0472">Membrane</keyword>
<evidence type="ECO:0000313" key="3">
    <source>
        <dbReference type="Proteomes" id="UP000708208"/>
    </source>
</evidence>
<dbReference type="EMBL" id="CAJVCH010567372">
    <property type="protein sequence ID" value="CAG7832866.1"/>
    <property type="molecule type" value="Genomic_DNA"/>
</dbReference>
<feature type="transmembrane region" description="Helical" evidence="1">
    <location>
        <begin position="22"/>
        <end position="42"/>
    </location>
</feature>
<feature type="non-terminal residue" evidence="2">
    <location>
        <position position="1"/>
    </location>
</feature>
<proteinExistence type="predicted"/>
<keyword evidence="3" id="KW-1185">Reference proteome</keyword>
<organism evidence="2 3">
    <name type="scientific">Allacma fusca</name>
    <dbReference type="NCBI Taxonomy" id="39272"/>
    <lineage>
        <taxon>Eukaryota</taxon>
        <taxon>Metazoa</taxon>
        <taxon>Ecdysozoa</taxon>
        <taxon>Arthropoda</taxon>
        <taxon>Hexapoda</taxon>
        <taxon>Collembola</taxon>
        <taxon>Symphypleona</taxon>
        <taxon>Sminthuridae</taxon>
        <taxon>Allacma</taxon>
    </lineage>
</organism>
<accession>A0A8J2M4F4</accession>
<keyword evidence="1" id="KW-0812">Transmembrane</keyword>
<evidence type="ECO:0000256" key="1">
    <source>
        <dbReference type="SAM" id="Phobius"/>
    </source>
</evidence>
<comment type="caution">
    <text evidence="2">The sequence shown here is derived from an EMBL/GenBank/DDBJ whole genome shotgun (WGS) entry which is preliminary data.</text>
</comment>
<sequence length="58" mass="6743">SNKDNERDLNRFLQYSPLKQDLILTVVITREIVSILLGTLLYTSANLRAQQQLRIWLG</sequence>
<name>A0A8J2M4F4_9HEXA</name>